<dbReference type="PROSITE" id="PS51627">
    <property type="entry name" value="SAM_MT_TRM11"/>
    <property type="match status" value="1"/>
</dbReference>
<comment type="subcellular location">
    <subcellularLocation>
        <location evidence="1">Cytoplasm</location>
    </subcellularLocation>
</comment>
<evidence type="ECO:0000256" key="11">
    <source>
        <dbReference type="ARBA" id="ARBA00056270"/>
    </source>
</evidence>
<evidence type="ECO:0000256" key="9">
    <source>
        <dbReference type="ARBA" id="ARBA00022884"/>
    </source>
</evidence>
<reference evidence="21" key="1">
    <citation type="submission" date="2021-01" db="EMBL/GenBank/DDBJ databases">
        <authorList>
            <person name="Li R."/>
            <person name="Bekaert M."/>
        </authorList>
    </citation>
    <scope>NUCLEOTIDE SEQUENCE</scope>
    <source>
        <strain evidence="21">Farmed</strain>
    </source>
</reference>
<dbReference type="Gene3D" id="3.40.50.10470">
    <property type="entry name" value="Translation initiation factor eif-2b, domain 2"/>
    <property type="match status" value="1"/>
</dbReference>
<evidence type="ECO:0000256" key="2">
    <source>
        <dbReference type="ARBA" id="ARBA00007251"/>
    </source>
</evidence>
<keyword evidence="5 16" id="KW-0489">Methyltransferase</keyword>
<evidence type="ECO:0000259" key="20">
    <source>
        <dbReference type="Pfam" id="PF25904"/>
    </source>
</evidence>
<gene>
    <name evidence="21" type="ORF">SPHA_16605</name>
</gene>
<evidence type="ECO:0000256" key="3">
    <source>
        <dbReference type="ARBA" id="ARBA00022490"/>
    </source>
</evidence>
<evidence type="ECO:0000256" key="7">
    <source>
        <dbReference type="ARBA" id="ARBA00022691"/>
    </source>
</evidence>
<dbReference type="InterPro" id="IPR059073">
    <property type="entry name" value="TRMT11_N"/>
</dbReference>
<dbReference type="GO" id="GO:0160102">
    <property type="term" value="F:tRNA (guanine(10)-N2)-methyltransferase activity"/>
    <property type="evidence" value="ECO:0007669"/>
    <property type="project" value="UniProtKB-EC"/>
</dbReference>
<dbReference type="PANTHER" id="PTHR13370:SF3">
    <property type="entry name" value="TRNA (GUANINE(10)-N2)-METHYLTRANSFERASE HOMOLOG"/>
    <property type="match status" value="1"/>
</dbReference>
<dbReference type="SUPFAM" id="SSF100950">
    <property type="entry name" value="NagB/RpiA/CoA transferase-like"/>
    <property type="match status" value="1"/>
</dbReference>
<dbReference type="GO" id="GO:0043527">
    <property type="term" value="C:tRNA methyltransferase complex"/>
    <property type="evidence" value="ECO:0007669"/>
    <property type="project" value="UniProtKB-ARBA"/>
</dbReference>
<feature type="compositionally biased region" description="Basic residues" evidence="18">
    <location>
        <begin position="532"/>
        <end position="541"/>
    </location>
</feature>
<keyword evidence="22" id="KW-1185">Reference proteome</keyword>
<comment type="function">
    <text evidence="11">Catalytic subunit of the TRMT11-TRM112 methyltransferase complex, that specifically mediates the S-adenosyl-L-methionine-dependent N(2)-methylation of guanosine nucleotide at position 10 (m2G10) in tRNAs. This is one of the major tRNA (guanine-N(2))-methyltransferases.</text>
</comment>
<feature type="compositionally biased region" description="Basic and acidic residues" evidence="18">
    <location>
        <begin position="637"/>
        <end position="663"/>
    </location>
</feature>
<dbReference type="OrthoDB" id="296065at2759"/>
<dbReference type="EMBL" id="CAHIKZ030000587">
    <property type="protein sequence ID" value="CAE1227932.1"/>
    <property type="molecule type" value="Genomic_DNA"/>
</dbReference>
<feature type="domain" description="tRNA (guanine(10)-N(2))-methyltransferase TRMT11 N-terminal" evidence="20">
    <location>
        <begin position="10"/>
        <end position="185"/>
    </location>
</feature>
<dbReference type="InterPro" id="IPR016691">
    <property type="entry name" value="TRMT11"/>
</dbReference>
<evidence type="ECO:0000259" key="19">
    <source>
        <dbReference type="Pfam" id="PF01170"/>
    </source>
</evidence>
<dbReference type="InterPro" id="IPR037171">
    <property type="entry name" value="NagB/RpiA_transferase-like"/>
</dbReference>
<dbReference type="PROSITE" id="PS00092">
    <property type="entry name" value="N6_MTASE"/>
    <property type="match status" value="1"/>
</dbReference>
<protein>
    <recommendedName>
        <fullName evidence="14">tRNA (guanine(10)-N(2))-methyltransferase TRMT11</fullName>
        <ecNumber evidence="13">2.1.1.214</ecNumber>
    </recommendedName>
    <alternativeName>
        <fullName evidence="15">tRNA methyltransferase 11 homolog</fullName>
    </alternativeName>
</protein>
<evidence type="ECO:0000313" key="21">
    <source>
        <dbReference type="EMBL" id="CAE1227932.1"/>
    </source>
</evidence>
<dbReference type="InterPro" id="IPR042529">
    <property type="entry name" value="IF_2B-like_C"/>
</dbReference>
<dbReference type="AlphaFoldDB" id="A0A812BFP7"/>
<keyword evidence="7 16" id="KW-0949">S-adenosyl-L-methionine</keyword>
<comment type="similarity">
    <text evidence="16">Belongs to the class I-like SAM-binding methyltransferase superfamily. TRM11 methyltransferase family.</text>
</comment>
<evidence type="ECO:0000256" key="17">
    <source>
        <dbReference type="RuleBase" id="RU003814"/>
    </source>
</evidence>
<comment type="caution">
    <text evidence="21">The sequence shown here is derived from an EMBL/GenBank/DDBJ whole genome shotgun (WGS) entry which is preliminary data.</text>
</comment>
<dbReference type="Proteomes" id="UP000597762">
    <property type="component" value="Unassembled WGS sequence"/>
</dbReference>
<dbReference type="GO" id="GO:0000049">
    <property type="term" value="F:tRNA binding"/>
    <property type="evidence" value="ECO:0007669"/>
    <property type="project" value="UniProtKB-UniRule"/>
</dbReference>
<evidence type="ECO:0000256" key="5">
    <source>
        <dbReference type="ARBA" id="ARBA00022603"/>
    </source>
</evidence>
<evidence type="ECO:0000256" key="15">
    <source>
        <dbReference type="ARBA" id="ARBA00075308"/>
    </source>
</evidence>
<keyword evidence="6 16" id="KW-0808">Transferase</keyword>
<dbReference type="InterPro" id="IPR029063">
    <property type="entry name" value="SAM-dependent_MTases_sf"/>
</dbReference>
<evidence type="ECO:0000256" key="16">
    <source>
        <dbReference type="PROSITE-ProRule" id="PRU00959"/>
    </source>
</evidence>
<name>A0A812BFP7_ACAPH</name>
<evidence type="ECO:0000256" key="6">
    <source>
        <dbReference type="ARBA" id="ARBA00022679"/>
    </source>
</evidence>
<accession>A0A812BFP7</accession>
<proteinExistence type="inferred from homology"/>
<evidence type="ECO:0000256" key="14">
    <source>
        <dbReference type="ARBA" id="ARBA00067484"/>
    </source>
</evidence>
<feature type="region of interest" description="Disordered" evidence="18">
    <location>
        <begin position="506"/>
        <end position="713"/>
    </location>
</feature>
<feature type="compositionally biased region" description="Basic and acidic residues" evidence="18">
    <location>
        <begin position="602"/>
        <end position="630"/>
    </location>
</feature>
<dbReference type="GO" id="GO:0005737">
    <property type="term" value="C:cytoplasm"/>
    <property type="evidence" value="ECO:0007669"/>
    <property type="project" value="UniProtKB-SubCell"/>
</dbReference>
<dbReference type="PANTHER" id="PTHR13370">
    <property type="entry name" value="RNA METHYLASE-RELATED"/>
    <property type="match status" value="1"/>
</dbReference>
<keyword evidence="8 16" id="KW-0819">tRNA processing</keyword>
<keyword evidence="3" id="KW-0963">Cytoplasm</keyword>
<evidence type="ECO:0000256" key="18">
    <source>
        <dbReference type="SAM" id="MobiDB-lite"/>
    </source>
</evidence>
<feature type="compositionally biased region" description="Basic and acidic residues" evidence="18">
    <location>
        <begin position="571"/>
        <end position="594"/>
    </location>
</feature>
<dbReference type="EC" id="2.1.1.214" evidence="13"/>
<comment type="similarity">
    <text evidence="2 17">Belongs to the eIF-2B alpha/beta/delta subunits family.</text>
</comment>
<dbReference type="InterPro" id="IPR000649">
    <property type="entry name" value="IF-2B-related"/>
</dbReference>
<dbReference type="Pfam" id="PF25904">
    <property type="entry name" value="Tmrp11_N"/>
    <property type="match status" value="1"/>
</dbReference>
<dbReference type="GO" id="GO:0008033">
    <property type="term" value="P:tRNA processing"/>
    <property type="evidence" value="ECO:0007669"/>
    <property type="project" value="UniProtKB-UniRule"/>
</dbReference>
<dbReference type="InterPro" id="IPR002052">
    <property type="entry name" value="DNA_methylase_N6_adenine_CS"/>
</dbReference>
<keyword evidence="9 16" id="KW-0694">RNA-binding</keyword>
<organism evidence="21 22">
    <name type="scientific">Acanthosepion pharaonis</name>
    <name type="common">Pharaoh cuttlefish</name>
    <name type="synonym">Sepia pharaonis</name>
    <dbReference type="NCBI Taxonomy" id="158019"/>
    <lineage>
        <taxon>Eukaryota</taxon>
        <taxon>Metazoa</taxon>
        <taxon>Spiralia</taxon>
        <taxon>Lophotrochozoa</taxon>
        <taxon>Mollusca</taxon>
        <taxon>Cephalopoda</taxon>
        <taxon>Coleoidea</taxon>
        <taxon>Decapodiformes</taxon>
        <taxon>Sepiida</taxon>
        <taxon>Sepiina</taxon>
        <taxon>Sepiidae</taxon>
        <taxon>Acanthosepion</taxon>
    </lineage>
</organism>
<dbReference type="SUPFAM" id="SSF53335">
    <property type="entry name" value="S-adenosyl-L-methionine-dependent methyltransferases"/>
    <property type="match status" value="1"/>
</dbReference>
<evidence type="ECO:0000256" key="4">
    <source>
        <dbReference type="ARBA" id="ARBA00022555"/>
    </source>
</evidence>
<dbReference type="Pfam" id="PF01008">
    <property type="entry name" value="IF-2B"/>
    <property type="match status" value="1"/>
</dbReference>
<evidence type="ECO:0000256" key="8">
    <source>
        <dbReference type="ARBA" id="ARBA00022694"/>
    </source>
</evidence>
<dbReference type="Gene3D" id="3.40.50.150">
    <property type="entry name" value="Vaccinia Virus protein VP39"/>
    <property type="match status" value="1"/>
</dbReference>
<evidence type="ECO:0000256" key="13">
    <source>
        <dbReference type="ARBA" id="ARBA00066937"/>
    </source>
</evidence>
<dbReference type="GO" id="GO:0032259">
    <property type="term" value="P:methylation"/>
    <property type="evidence" value="ECO:0007669"/>
    <property type="project" value="UniProtKB-UniRule"/>
</dbReference>
<evidence type="ECO:0000313" key="22">
    <source>
        <dbReference type="Proteomes" id="UP000597762"/>
    </source>
</evidence>
<feature type="domain" description="Ribosomal RNA large subunit methyltransferase K/L-like methyltransferase" evidence="19">
    <location>
        <begin position="196"/>
        <end position="323"/>
    </location>
</feature>
<evidence type="ECO:0000256" key="10">
    <source>
        <dbReference type="ARBA" id="ARBA00050985"/>
    </source>
</evidence>
<keyword evidence="4 16" id="KW-0820">tRNA-binding</keyword>
<evidence type="ECO:0000256" key="12">
    <source>
        <dbReference type="ARBA" id="ARBA00065434"/>
    </source>
</evidence>
<feature type="compositionally biased region" description="Polar residues" evidence="18">
    <location>
        <begin position="552"/>
        <end position="565"/>
    </location>
</feature>
<feature type="compositionally biased region" description="Basic and acidic residues" evidence="18">
    <location>
        <begin position="689"/>
        <end position="713"/>
    </location>
</feature>
<evidence type="ECO:0000256" key="1">
    <source>
        <dbReference type="ARBA" id="ARBA00004496"/>
    </source>
</evidence>
<dbReference type="InterPro" id="IPR000241">
    <property type="entry name" value="RlmKL-like_Mtase"/>
</dbReference>
<comment type="catalytic activity">
    <reaction evidence="10">
        <text>guanosine(10) in tRNA + S-adenosyl-L-methionine = N(2)-methylguanosine(10) in tRNA + S-adenosyl-L-homocysteine + H(+)</text>
        <dbReference type="Rhea" id="RHEA:43128"/>
        <dbReference type="Rhea" id="RHEA-COMP:10355"/>
        <dbReference type="Rhea" id="RHEA-COMP:10357"/>
        <dbReference type="ChEBI" id="CHEBI:15378"/>
        <dbReference type="ChEBI" id="CHEBI:57856"/>
        <dbReference type="ChEBI" id="CHEBI:59789"/>
        <dbReference type="ChEBI" id="CHEBI:74269"/>
        <dbReference type="ChEBI" id="CHEBI:74481"/>
        <dbReference type="EC" id="2.1.1.214"/>
    </reaction>
    <physiologicalReaction direction="left-to-right" evidence="10">
        <dbReference type="Rhea" id="RHEA:43129"/>
    </physiologicalReaction>
</comment>
<comment type="subunit">
    <text evidence="12">Part of the heterodimeric TRMT11-TRM112 methyltransferase complex; this complex forms an active tRNA methyltransferase, where TRMT112 acts as an activator of the catalytic subunit TRMT11.</text>
</comment>
<dbReference type="Pfam" id="PF01170">
    <property type="entry name" value="UPF0020"/>
    <property type="match status" value="1"/>
</dbReference>
<sequence length="1087" mass="123347">MMSTCSLTRRFLFHYANEHLDFRLPELKSVVELLGTKISIKNETNEQKNPFLVVELPSEETVKQILNRTMLIRSAYELWAESTTFDELHKNLANLPKKLTDPYTSENSTFKIVVEAFNKKIPPKQKIKRIEDLPWVEMGLKGKIKLKDPDHSFHLFEYYQYEEGMHSAEELECLYFGRLIADGQRDQIRHYRLQNRCFIGNTSMDAGLSFIMANMGHTSKNKVVFDPFVGTGSLLVACAHFDAYVMGADLDYLLLHGKARPSRHNQKERESNESIHSNLIQYGLGHLYLDALVADSSKHGMWQRKEIFDAIITDPPYGIREPAKKIAAHNKKSNSPERVFHIAEKTQYRLTDIFKDLLNFAAKYLTMNGRLVYWFPVCRSDYKEENIPVHPCLKLIANSEQPLSTRVSRRLITMEKVKSYKVNDDGCPLYSASIPVDHYADASFREKYFELNQENSTVPLFILIFFIRSGSVQGWGGLLNINQQLFIARKKEKRRVEVYWFAMDNINPQSPPRAQEQSPPKTGGSGGGGGGGKKKERRKSGRKSETLDDISVSPNSNSPQGQKETSVIGDIKPEKKDDQSHSRQESHVLQDKSNVEPLSMKPSEDQTEDKIQKSKEIQKQVQKTTKDKEGNLQSDPPKSKKELAAERRKKQEAQRAAKQERQRKSQGGDARPAKTTDAVDADTKKKKKKEDSPNVASDEKEKDSKETSEISEKEILETMTPDVELFSHLKLNLTYAPLIKFIPILKFSHPDTVKFGLQCSLGLIRGSNARCVGLLTILERLIKDYITPSDKDLCRDFSELLHEELQKLTFKICLGFLDKCRLSVSMENAFRHLRWHVTNVEPNAPEPEAKEQLLQVISNYITEKINKADEAICLKALEKIEDGDVIAIFSASSIVLQILVKAKQSGKEFSVIVVDSRPQMEGQKMLLNLVNENINCTYVLISAISYTIQKATKVFLGAHGFLSNGFVMSRVGTSLLCLMAKSYNIPVLVFCESHKFSERVQTDSFVVNELCDPEELVYLSNRPNLLNNWHSFKSLHLLNLVYDVTPSELVTVVVTELGAIPCSSIPVVLRVQQGSQNPSSTTKISNI</sequence>